<dbReference type="EMBL" id="JAIWYP010000104">
    <property type="protein sequence ID" value="KAH3689636.1"/>
    <property type="molecule type" value="Genomic_DNA"/>
</dbReference>
<protein>
    <submittedName>
        <fullName evidence="1">Uncharacterized protein</fullName>
    </submittedName>
</protein>
<comment type="caution">
    <text evidence="1">The sequence shown here is derived from an EMBL/GenBank/DDBJ whole genome shotgun (WGS) entry which is preliminary data.</text>
</comment>
<evidence type="ECO:0000313" key="1">
    <source>
        <dbReference type="EMBL" id="KAH3689636.1"/>
    </source>
</evidence>
<name>A0A9D4BC31_DREPO</name>
<organism evidence="1 2">
    <name type="scientific">Dreissena polymorpha</name>
    <name type="common">Zebra mussel</name>
    <name type="synonym">Mytilus polymorpha</name>
    <dbReference type="NCBI Taxonomy" id="45954"/>
    <lineage>
        <taxon>Eukaryota</taxon>
        <taxon>Metazoa</taxon>
        <taxon>Spiralia</taxon>
        <taxon>Lophotrochozoa</taxon>
        <taxon>Mollusca</taxon>
        <taxon>Bivalvia</taxon>
        <taxon>Autobranchia</taxon>
        <taxon>Heteroconchia</taxon>
        <taxon>Euheterodonta</taxon>
        <taxon>Imparidentia</taxon>
        <taxon>Neoheterodontei</taxon>
        <taxon>Myida</taxon>
        <taxon>Dreissenoidea</taxon>
        <taxon>Dreissenidae</taxon>
        <taxon>Dreissena</taxon>
    </lineage>
</organism>
<dbReference type="Proteomes" id="UP000828390">
    <property type="component" value="Unassembled WGS sequence"/>
</dbReference>
<sequence>MEDLHITNAIPNGNKIKQTQLSVIERFLRCCQACQRPERLVLVSRTGSVDTQAVEHLVHLL</sequence>
<proteinExistence type="predicted"/>
<reference evidence="1" key="1">
    <citation type="journal article" date="2019" name="bioRxiv">
        <title>The Genome of the Zebra Mussel, Dreissena polymorpha: A Resource for Invasive Species Research.</title>
        <authorList>
            <person name="McCartney M.A."/>
            <person name="Auch B."/>
            <person name="Kono T."/>
            <person name="Mallez S."/>
            <person name="Zhang Y."/>
            <person name="Obille A."/>
            <person name="Becker A."/>
            <person name="Abrahante J.E."/>
            <person name="Garbe J."/>
            <person name="Badalamenti J.P."/>
            <person name="Herman A."/>
            <person name="Mangelson H."/>
            <person name="Liachko I."/>
            <person name="Sullivan S."/>
            <person name="Sone E.D."/>
            <person name="Koren S."/>
            <person name="Silverstein K.A.T."/>
            <person name="Beckman K.B."/>
            <person name="Gohl D.M."/>
        </authorList>
    </citation>
    <scope>NUCLEOTIDE SEQUENCE</scope>
    <source>
        <strain evidence="1">Duluth1</strain>
        <tissue evidence="1">Whole animal</tissue>
    </source>
</reference>
<reference evidence="1" key="2">
    <citation type="submission" date="2020-11" db="EMBL/GenBank/DDBJ databases">
        <authorList>
            <person name="McCartney M.A."/>
            <person name="Auch B."/>
            <person name="Kono T."/>
            <person name="Mallez S."/>
            <person name="Becker A."/>
            <person name="Gohl D.M."/>
            <person name="Silverstein K.A.T."/>
            <person name="Koren S."/>
            <person name="Bechman K.B."/>
            <person name="Herman A."/>
            <person name="Abrahante J.E."/>
            <person name="Garbe J."/>
        </authorList>
    </citation>
    <scope>NUCLEOTIDE SEQUENCE</scope>
    <source>
        <strain evidence="1">Duluth1</strain>
        <tissue evidence="1">Whole animal</tissue>
    </source>
</reference>
<accession>A0A9D4BC31</accession>
<evidence type="ECO:0000313" key="2">
    <source>
        <dbReference type="Proteomes" id="UP000828390"/>
    </source>
</evidence>
<dbReference type="AlphaFoldDB" id="A0A9D4BC31"/>
<keyword evidence="2" id="KW-1185">Reference proteome</keyword>
<gene>
    <name evidence="1" type="ORF">DPMN_192242</name>
</gene>